<evidence type="ECO:0000313" key="1">
    <source>
        <dbReference type="EMBL" id="GLS85041.1"/>
    </source>
</evidence>
<proteinExistence type="predicted"/>
<comment type="caution">
    <text evidence="1">The sequence shown here is derived from an EMBL/GenBank/DDBJ whole genome shotgun (WGS) entry which is preliminary data.</text>
</comment>
<dbReference type="Pfam" id="PF02620">
    <property type="entry name" value="YceD"/>
    <property type="match status" value="1"/>
</dbReference>
<dbReference type="RefSeq" id="WP_284323279.1">
    <property type="nucleotide sequence ID" value="NZ_BSPP01000001.1"/>
</dbReference>
<dbReference type="InterPro" id="IPR003772">
    <property type="entry name" value="YceD"/>
</dbReference>
<accession>A0AA37X122</accession>
<evidence type="ECO:0000313" key="2">
    <source>
        <dbReference type="Proteomes" id="UP001157355"/>
    </source>
</evidence>
<keyword evidence="2" id="KW-1185">Reference proteome</keyword>
<sequence length="190" mass="20122">MTDASAASPALPSQPYRSALVSGRKALRFTFAPDEAARKLIAAALDLLDLPEFTFKGALTPAGRADVMLTADLTALVVQPCSVTLAPVRSHLTDTTERRYAYDYAHPDADELEIPEDDIEALPEIIDIAAVAIEALALALPLYPRARGAEFAEATFAAPGVAPLQSADLKPFAGLAALADKLKKPDEPQV</sequence>
<name>A0AA37X122_9RHOB</name>
<reference evidence="1 2" key="1">
    <citation type="journal article" date="2014" name="Int. J. Syst. Evol. Microbiol.">
        <title>Complete genome sequence of Corynebacterium casei LMG S-19264T (=DSM 44701T), isolated from a smear-ripened cheese.</title>
        <authorList>
            <consortium name="US DOE Joint Genome Institute (JGI-PGF)"/>
            <person name="Walter F."/>
            <person name="Albersmeier A."/>
            <person name="Kalinowski J."/>
            <person name="Ruckert C."/>
        </authorList>
    </citation>
    <scope>NUCLEOTIDE SEQUENCE [LARGE SCALE GENOMIC DNA]</scope>
    <source>
        <strain evidence="1 2">NBRC 111766</strain>
    </source>
</reference>
<dbReference type="EMBL" id="BSPP01000001">
    <property type="protein sequence ID" value="GLS85041.1"/>
    <property type="molecule type" value="Genomic_DNA"/>
</dbReference>
<gene>
    <name evidence="1" type="ORF">GCM10010873_00140</name>
</gene>
<dbReference type="AlphaFoldDB" id="A0AA37X122"/>
<protein>
    <recommendedName>
        <fullName evidence="3">DUF177 domain-containing protein</fullName>
    </recommendedName>
</protein>
<organism evidence="1 2">
    <name type="scientific">Cypionkella aquatica</name>
    <dbReference type="NCBI Taxonomy" id="1756042"/>
    <lineage>
        <taxon>Bacteria</taxon>
        <taxon>Pseudomonadati</taxon>
        <taxon>Pseudomonadota</taxon>
        <taxon>Alphaproteobacteria</taxon>
        <taxon>Rhodobacterales</taxon>
        <taxon>Paracoccaceae</taxon>
        <taxon>Cypionkella</taxon>
    </lineage>
</organism>
<evidence type="ECO:0008006" key="3">
    <source>
        <dbReference type="Google" id="ProtNLM"/>
    </source>
</evidence>
<dbReference type="Proteomes" id="UP001157355">
    <property type="component" value="Unassembled WGS sequence"/>
</dbReference>